<evidence type="ECO:0000313" key="1">
    <source>
        <dbReference type="EMBL" id="EQD27016.1"/>
    </source>
</evidence>
<feature type="non-terminal residue" evidence="1">
    <location>
        <position position="1"/>
    </location>
</feature>
<dbReference type="AlphaFoldDB" id="T0XW49"/>
<gene>
    <name evidence="1" type="ORF">B1B_19331</name>
</gene>
<dbReference type="EMBL" id="AUZY01012994">
    <property type="protein sequence ID" value="EQD27016.1"/>
    <property type="molecule type" value="Genomic_DNA"/>
</dbReference>
<protein>
    <submittedName>
        <fullName evidence="1">Uncharacterized protein</fullName>
    </submittedName>
</protein>
<proteinExistence type="predicted"/>
<reference evidence="1" key="1">
    <citation type="submission" date="2013-08" db="EMBL/GenBank/DDBJ databases">
        <authorList>
            <person name="Mendez C."/>
            <person name="Richter M."/>
            <person name="Ferrer M."/>
            <person name="Sanchez J."/>
        </authorList>
    </citation>
    <scope>NUCLEOTIDE SEQUENCE</scope>
</reference>
<reference evidence="1" key="2">
    <citation type="journal article" date="2014" name="ISME J.">
        <title>Microbial stratification in low pH oxic and suboxic macroscopic growths along an acid mine drainage.</title>
        <authorList>
            <person name="Mendez-Garcia C."/>
            <person name="Mesa V."/>
            <person name="Sprenger R.R."/>
            <person name="Richter M."/>
            <person name="Diez M.S."/>
            <person name="Solano J."/>
            <person name="Bargiela R."/>
            <person name="Golyshina O.V."/>
            <person name="Manteca A."/>
            <person name="Ramos J.L."/>
            <person name="Gallego J.R."/>
            <person name="Llorente I."/>
            <person name="Martins Dos Santos V.A."/>
            <person name="Jensen O.N."/>
            <person name="Pelaez A.I."/>
            <person name="Sanchez J."/>
            <person name="Ferrer M."/>
        </authorList>
    </citation>
    <scope>NUCLEOTIDE SEQUENCE</scope>
</reference>
<organism evidence="1">
    <name type="scientific">mine drainage metagenome</name>
    <dbReference type="NCBI Taxonomy" id="410659"/>
    <lineage>
        <taxon>unclassified sequences</taxon>
        <taxon>metagenomes</taxon>
        <taxon>ecological metagenomes</taxon>
    </lineage>
</organism>
<comment type="caution">
    <text evidence="1">The sequence shown here is derived from an EMBL/GenBank/DDBJ whole genome shotgun (WGS) entry which is preliminary data.</text>
</comment>
<name>T0XW49_9ZZZZ</name>
<accession>T0XW49</accession>
<sequence>PYADLEGIREGGMAAEAFRRAIQRDTAEAERQVIAAQLKRYCTLDTQAMRTVRDTLTGTARPVTRHPGGQRRRT</sequence>